<proteinExistence type="predicted"/>
<sequence length="221" mass="25043">MRAISVPRLQSLSLYLVRPQDQQRHYTHEVLEEVHAQYSTNIRSLEIDYEEVQYFDGQSEASEVLMSMIRPLLSMSHLEDVNIKLHGRSLSFRSTDLLLLAQRWPHIASLTIRFDPVGKSESPALKDVVEFSRMCPTLHTLILSHVTPDPPCTTEGGISISCTLPCLVVIDFESLTDTLQTLVNSFPKLDTEKCIQKANSLPVRGSWLDVLDSLSRLRENP</sequence>
<accession>M2PFU8</accession>
<evidence type="ECO:0008006" key="3">
    <source>
        <dbReference type="Google" id="ProtNLM"/>
    </source>
</evidence>
<evidence type="ECO:0000313" key="2">
    <source>
        <dbReference type="Proteomes" id="UP000016930"/>
    </source>
</evidence>
<organism evidence="1 2">
    <name type="scientific">Ceriporiopsis subvermispora (strain B)</name>
    <name type="common">White-rot fungus</name>
    <name type="synonym">Gelatoporia subvermispora</name>
    <dbReference type="NCBI Taxonomy" id="914234"/>
    <lineage>
        <taxon>Eukaryota</taxon>
        <taxon>Fungi</taxon>
        <taxon>Dikarya</taxon>
        <taxon>Basidiomycota</taxon>
        <taxon>Agaricomycotina</taxon>
        <taxon>Agaricomycetes</taxon>
        <taxon>Polyporales</taxon>
        <taxon>Gelatoporiaceae</taxon>
        <taxon>Gelatoporia</taxon>
    </lineage>
</organism>
<name>M2PFU8_CERS8</name>
<dbReference type="Proteomes" id="UP000016930">
    <property type="component" value="Unassembled WGS sequence"/>
</dbReference>
<reference evidence="1 2" key="1">
    <citation type="journal article" date="2012" name="Proc. Natl. Acad. Sci. U.S.A.">
        <title>Comparative genomics of Ceriporiopsis subvermispora and Phanerochaete chrysosporium provide insight into selective ligninolysis.</title>
        <authorList>
            <person name="Fernandez-Fueyo E."/>
            <person name="Ruiz-Duenas F.J."/>
            <person name="Ferreira P."/>
            <person name="Floudas D."/>
            <person name="Hibbett D.S."/>
            <person name="Canessa P."/>
            <person name="Larrondo L.F."/>
            <person name="James T.Y."/>
            <person name="Seelenfreund D."/>
            <person name="Lobos S."/>
            <person name="Polanco R."/>
            <person name="Tello M."/>
            <person name="Honda Y."/>
            <person name="Watanabe T."/>
            <person name="Watanabe T."/>
            <person name="Ryu J.S."/>
            <person name="Kubicek C.P."/>
            <person name="Schmoll M."/>
            <person name="Gaskell J."/>
            <person name="Hammel K.E."/>
            <person name="St John F.J."/>
            <person name="Vanden Wymelenberg A."/>
            <person name="Sabat G."/>
            <person name="Splinter BonDurant S."/>
            <person name="Syed K."/>
            <person name="Yadav J.S."/>
            <person name="Doddapaneni H."/>
            <person name="Subramanian V."/>
            <person name="Lavin J.L."/>
            <person name="Oguiza J.A."/>
            <person name="Perez G."/>
            <person name="Pisabarro A.G."/>
            <person name="Ramirez L."/>
            <person name="Santoyo F."/>
            <person name="Master E."/>
            <person name="Coutinho P.M."/>
            <person name="Henrissat B."/>
            <person name="Lombard V."/>
            <person name="Magnuson J.K."/>
            <person name="Kuees U."/>
            <person name="Hori C."/>
            <person name="Igarashi K."/>
            <person name="Samejima M."/>
            <person name="Held B.W."/>
            <person name="Barry K.W."/>
            <person name="LaButti K.M."/>
            <person name="Lapidus A."/>
            <person name="Lindquist E.A."/>
            <person name="Lucas S.M."/>
            <person name="Riley R."/>
            <person name="Salamov A.A."/>
            <person name="Hoffmeister D."/>
            <person name="Schwenk D."/>
            <person name="Hadar Y."/>
            <person name="Yarden O."/>
            <person name="de Vries R.P."/>
            <person name="Wiebenga A."/>
            <person name="Stenlid J."/>
            <person name="Eastwood D."/>
            <person name="Grigoriev I.V."/>
            <person name="Berka R.M."/>
            <person name="Blanchette R.A."/>
            <person name="Kersten P."/>
            <person name="Martinez A.T."/>
            <person name="Vicuna R."/>
            <person name="Cullen D."/>
        </authorList>
    </citation>
    <scope>NUCLEOTIDE SEQUENCE [LARGE SCALE GENOMIC DNA]</scope>
    <source>
        <strain evidence="1 2">B</strain>
    </source>
</reference>
<dbReference type="EMBL" id="KB445802">
    <property type="protein sequence ID" value="EMD34824.1"/>
    <property type="molecule type" value="Genomic_DNA"/>
</dbReference>
<keyword evidence="2" id="KW-1185">Reference proteome</keyword>
<dbReference type="HOGENOM" id="CLU_1250516_0_0_1"/>
<dbReference type="AlphaFoldDB" id="M2PFU8"/>
<dbReference type="OrthoDB" id="3543113at2759"/>
<protein>
    <recommendedName>
        <fullName evidence="3">F-box domain-containing protein</fullName>
    </recommendedName>
</protein>
<gene>
    <name evidence="1" type="ORF">CERSUDRAFT_117002</name>
</gene>
<evidence type="ECO:0000313" key="1">
    <source>
        <dbReference type="EMBL" id="EMD34824.1"/>
    </source>
</evidence>